<feature type="region of interest" description="Disordered" evidence="1">
    <location>
        <begin position="65"/>
        <end position="84"/>
    </location>
</feature>
<comment type="caution">
    <text evidence="2">The sequence shown here is derived from an EMBL/GenBank/DDBJ whole genome shotgun (WGS) entry which is preliminary data.</text>
</comment>
<feature type="compositionally biased region" description="Low complexity" evidence="1">
    <location>
        <begin position="149"/>
        <end position="161"/>
    </location>
</feature>
<reference evidence="2 3" key="1">
    <citation type="submission" date="2018-09" db="EMBL/GenBank/DDBJ databases">
        <title>Genomic investigation of the strawberry pathogen Phytophthora fragariae indicates pathogenicity is determined by transcriptional variation in three key races.</title>
        <authorList>
            <person name="Adams T.M."/>
            <person name="Armitage A.D."/>
            <person name="Sobczyk M.K."/>
            <person name="Bates H.J."/>
            <person name="Dunwell J.M."/>
            <person name="Nellist C.F."/>
            <person name="Harrison R.J."/>
        </authorList>
    </citation>
    <scope>NUCLEOTIDE SEQUENCE [LARGE SCALE GENOMIC DNA]</scope>
    <source>
        <strain evidence="2 3">NOV-77</strain>
    </source>
</reference>
<name>A0A6G0QAZ3_9STRA</name>
<feature type="compositionally biased region" description="Basic and acidic residues" evidence="1">
    <location>
        <begin position="70"/>
        <end position="82"/>
    </location>
</feature>
<gene>
    <name evidence="2" type="ORF">PF008_g28546</name>
</gene>
<evidence type="ECO:0000313" key="2">
    <source>
        <dbReference type="EMBL" id="KAE9278726.1"/>
    </source>
</evidence>
<feature type="region of interest" description="Disordered" evidence="1">
    <location>
        <begin position="134"/>
        <end position="172"/>
    </location>
</feature>
<organism evidence="2 3">
    <name type="scientific">Phytophthora fragariae</name>
    <dbReference type="NCBI Taxonomy" id="53985"/>
    <lineage>
        <taxon>Eukaryota</taxon>
        <taxon>Sar</taxon>
        <taxon>Stramenopiles</taxon>
        <taxon>Oomycota</taxon>
        <taxon>Peronosporomycetes</taxon>
        <taxon>Peronosporales</taxon>
        <taxon>Peronosporaceae</taxon>
        <taxon>Phytophthora</taxon>
    </lineage>
</organism>
<evidence type="ECO:0000256" key="1">
    <source>
        <dbReference type="SAM" id="MobiDB-lite"/>
    </source>
</evidence>
<dbReference type="EMBL" id="QXFY01004249">
    <property type="protein sequence ID" value="KAE9278726.1"/>
    <property type="molecule type" value="Genomic_DNA"/>
</dbReference>
<evidence type="ECO:0008006" key="4">
    <source>
        <dbReference type="Google" id="ProtNLM"/>
    </source>
</evidence>
<sequence length="298" mass="32512">MFVQTLDSNIITFERVIDTKLSDIFKSMILQHALPASWEYIVRGWLDQAKTLSYVKLMELVSSELKRRRPEGSGQDKDKAEKAYAAVEAKPTGGAIERKCFASKKPGHLVADCPENPNGSATLHSMLTKVMSSAESEDELVPDSDSSFDFDLTPSSSSSDSESLDEITDGGIDSNRSIDTGASVVAAINWRTALSLGTFSSCKEARIRLDTIAKARFKHKHNYQTLENAVTQFYCSSHAECGRKARIIVPKKTSGIFEVVVGGLHGVSAADQPRTGIDKIFEIECDNLLLGGASQRDA</sequence>
<accession>A0A6G0QAZ3</accession>
<feature type="compositionally biased region" description="Acidic residues" evidence="1">
    <location>
        <begin position="135"/>
        <end position="148"/>
    </location>
</feature>
<proteinExistence type="predicted"/>
<dbReference type="AlphaFoldDB" id="A0A6G0QAZ3"/>
<dbReference type="Proteomes" id="UP000486351">
    <property type="component" value="Unassembled WGS sequence"/>
</dbReference>
<protein>
    <recommendedName>
        <fullName evidence="4">CCHC-type domain-containing protein</fullName>
    </recommendedName>
</protein>
<evidence type="ECO:0000313" key="3">
    <source>
        <dbReference type="Proteomes" id="UP000486351"/>
    </source>
</evidence>